<evidence type="ECO:0000256" key="3">
    <source>
        <dbReference type="ARBA" id="ARBA00022737"/>
    </source>
</evidence>
<keyword evidence="2 4" id="KW-0853">WD repeat</keyword>
<dbReference type="GO" id="GO:0120330">
    <property type="term" value="C:rixosome complex"/>
    <property type="evidence" value="ECO:0007669"/>
    <property type="project" value="UniProtKB-UniRule"/>
</dbReference>
<dbReference type="STRING" id="436010.A0A166PYU3"/>
<evidence type="ECO:0000313" key="8">
    <source>
        <dbReference type="EMBL" id="KZP26590.1"/>
    </source>
</evidence>
<dbReference type="InterPro" id="IPR015943">
    <property type="entry name" value="WD40/YVTN_repeat-like_dom_sf"/>
</dbReference>
<comment type="similarity">
    <text evidence="1 5">Belongs to the WD repeat IPI3/WDR18 family.</text>
</comment>
<evidence type="ECO:0000256" key="2">
    <source>
        <dbReference type="ARBA" id="ARBA00022574"/>
    </source>
</evidence>
<protein>
    <recommendedName>
        <fullName evidence="5">Pre-rRNA-processing protein IPI3</fullName>
    </recommendedName>
</protein>
<name>A0A166PYU3_9AGAM</name>
<dbReference type="Pfam" id="PF00400">
    <property type="entry name" value="WD40"/>
    <property type="match status" value="2"/>
</dbReference>
<keyword evidence="9" id="KW-1185">Reference proteome</keyword>
<dbReference type="PANTHER" id="PTHR18763">
    <property type="entry name" value="WD-REPEAT PROTEIN 18"/>
    <property type="match status" value="1"/>
</dbReference>
<dbReference type="GO" id="GO:0006261">
    <property type="term" value="P:DNA-templated DNA replication"/>
    <property type="evidence" value="ECO:0007669"/>
    <property type="project" value="TreeGrafter"/>
</dbReference>
<dbReference type="PROSITE" id="PS00678">
    <property type="entry name" value="WD_REPEATS_1"/>
    <property type="match status" value="1"/>
</dbReference>
<evidence type="ECO:0000256" key="1">
    <source>
        <dbReference type="ARBA" id="ARBA00010143"/>
    </source>
</evidence>
<dbReference type="InterPro" id="IPR036322">
    <property type="entry name" value="WD40_repeat_dom_sf"/>
</dbReference>
<evidence type="ECO:0000256" key="4">
    <source>
        <dbReference type="PROSITE-ProRule" id="PRU00221"/>
    </source>
</evidence>
<feature type="coiled-coil region" evidence="6">
    <location>
        <begin position="445"/>
        <end position="472"/>
    </location>
</feature>
<keyword evidence="5" id="KW-0539">Nucleus</keyword>
<dbReference type="AlphaFoldDB" id="A0A166PYU3"/>
<keyword evidence="3" id="KW-0677">Repeat</keyword>
<sequence length="516" mass="55354">MHLQETILCATGPVSANSGPGAISLHDIQTGSALASFKQTSAGPHSTSFFASRGNQGGFILAAQPDKSILNVYSFQKDQITLKIVLPEKLCCIEVDRQGDYCAGGTATGRIYLWEASLASGILYNSWDAHYRQINVLKFTPDGAALLSGSDDSGVSVWSVSRLLDDQFQNEPPTPYCTLSDHTLPVTDIVCGTGPFPSCRVLTSSVDHSVKLWDLSSRSLLTTFQFPKAISCIAWDSTERTLFAASPGPEGSIHQVNLFRRRPDHSAGGSIEAVGGAGVADVIRVGEDDPSTRRKRLIAVGHSITALCISLTASNLLVGTSAGIILVYDIPSHQLLRSISSYKDKGLRINYLATLLKPPDLIGHISLSLGGASGGEAMPVKPVLPFQRMRDVKTRDAHEVSILLPVQSKTSFGHVDLSHSPTSSELLQDHAFFVQTPSATAAGNAQSLQGRVTSLEAEVAHLREQLGKAKGVNDVMWETVVQKVIPLAQGKEKSRPVSANHEDDGDSDRKKKRGRN</sequence>
<keyword evidence="6" id="KW-0175">Coiled coil</keyword>
<dbReference type="InterPro" id="IPR045227">
    <property type="entry name" value="WDR18/Ipi3/RID3"/>
</dbReference>
<dbReference type="PANTHER" id="PTHR18763:SF0">
    <property type="entry name" value="WD REPEAT-CONTAINING PROTEIN 18"/>
    <property type="match status" value="1"/>
</dbReference>
<comment type="function">
    <text evidence="5">Component of the RIX1 complex required for processing of ITS2 sequences from 35S pre-rRNA.</text>
</comment>
<dbReference type="GO" id="GO:0005656">
    <property type="term" value="C:nuclear pre-replicative complex"/>
    <property type="evidence" value="ECO:0007669"/>
    <property type="project" value="TreeGrafter"/>
</dbReference>
<dbReference type="Proteomes" id="UP000076532">
    <property type="component" value="Unassembled WGS sequence"/>
</dbReference>
<organism evidence="8 9">
    <name type="scientific">Athelia psychrophila</name>
    <dbReference type="NCBI Taxonomy" id="1759441"/>
    <lineage>
        <taxon>Eukaryota</taxon>
        <taxon>Fungi</taxon>
        <taxon>Dikarya</taxon>
        <taxon>Basidiomycota</taxon>
        <taxon>Agaricomycotina</taxon>
        <taxon>Agaricomycetes</taxon>
        <taxon>Agaricomycetidae</taxon>
        <taxon>Atheliales</taxon>
        <taxon>Atheliaceae</taxon>
        <taxon>Athelia</taxon>
    </lineage>
</organism>
<evidence type="ECO:0000256" key="7">
    <source>
        <dbReference type="SAM" id="MobiDB-lite"/>
    </source>
</evidence>
<accession>A0A166PYU3</accession>
<comment type="subcellular location">
    <subcellularLocation>
        <location evidence="5">Nucleus</location>
    </subcellularLocation>
</comment>
<proteinExistence type="inferred from homology"/>
<gene>
    <name evidence="8" type="ORF">FIBSPDRAFT_1040627</name>
</gene>
<dbReference type="PROSITE" id="PS50294">
    <property type="entry name" value="WD_REPEATS_REGION"/>
    <property type="match status" value="1"/>
</dbReference>
<dbReference type="PROSITE" id="PS50082">
    <property type="entry name" value="WD_REPEATS_2"/>
    <property type="match status" value="2"/>
</dbReference>
<dbReference type="OrthoDB" id="756370at2759"/>
<comment type="subunit">
    <text evidence="5">Component of the RIX1 complex, composed of IPI1, RIX1/IPI2 and IPI3 in a 1:2:2 stoichiometry. The complex interacts (via RIX1) with MDN1 (via its hexameric AAA ATPase ring) and the pre-60S ribosome particles.</text>
</comment>
<dbReference type="EMBL" id="KV417513">
    <property type="protein sequence ID" value="KZP26590.1"/>
    <property type="molecule type" value="Genomic_DNA"/>
</dbReference>
<evidence type="ECO:0000313" key="9">
    <source>
        <dbReference type="Proteomes" id="UP000076532"/>
    </source>
</evidence>
<dbReference type="InterPro" id="IPR019775">
    <property type="entry name" value="WD40_repeat_CS"/>
</dbReference>
<dbReference type="InterPro" id="IPR001680">
    <property type="entry name" value="WD40_rpt"/>
</dbReference>
<feature type="repeat" description="WD" evidence="4">
    <location>
        <begin position="201"/>
        <end position="223"/>
    </location>
</feature>
<evidence type="ECO:0000256" key="5">
    <source>
        <dbReference type="RuleBase" id="RU369067"/>
    </source>
</evidence>
<feature type="repeat" description="WD" evidence="4">
    <location>
        <begin position="127"/>
        <end position="161"/>
    </location>
</feature>
<reference evidence="8 9" key="1">
    <citation type="journal article" date="2016" name="Mol. Biol. Evol.">
        <title>Comparative Genomics of Early-Diverging Mushroom-Forming Fungi Provides Insights into the Origins of Lignocellulose Decay Capabilities.</title>
        <authorList>
            <person name="Nagy L.G."/>
            <person name="Riley R."/>
            <person name="Tritt A."/>
            <person name="Adam C."/>
            <person name="Daum C."/>
            <person name="Floudas D."/>
            <person name="Sun H."/>
            <person name="Yadav J.S."/>
            <person name="Pangilinan J."/>
            <person name="Larsson K.H."/>
            <person name="Matsuura K."/>
            <person name="Barry K."/>
            <person name="Labutti K."/>
            <person name="Kuo R."/>
            <person name="Ohm R.A."/>
            <person name="Bhattacharya S.S."/>
            <person name="Shirouzu T."/>
            <person name="Yoshinaga Y."/>
            <person name="Martin F.M."/>
            <person name="Grigoriev I.V."/>
            <person name="Hibbett D.S."/>
        </authorList>
    </citation>
    <scope>NUCLEOTIDE SEQUENCE [LARGE SCALE GENOMIC DNA]</scope>
    <source>
        <strain evidence="8 9">CBS 109695</strain>
    </source>
</reference>
<evidence type="ECO:0000256" key="6">
    <source>
        <dbReference type="SAM" id="Coils"/>
    </source>
</evidence>
<feature type="region of interest" description="Disordered" evidence="7">
    <location>
        <begin position="488"/>
        <end position="516"/>
    </location>
</feature>
<dbReference type="SMART" id="SM00320">
    <property type="entry name" value="WD40"/>
    <property type="match status" value="5"/>
</dbReference>
<dbReference type="Gene3D" id="2.130.10.10">
    <property type="entry name" value="YVTN repeat-like/Quinoprotein amine dehydrogenase"/>
    <property type="match status" value="2"/>
</dbReference>
<dbReference type="GO" id="GO:0006364">
    <property type="term" value="P:rRNA processing"/>
    <property type="evidence" value="ECO:0007669"/>
    <property type="project" value="UniProtKB-UniRule"/>
</dbReference>
<keyword evidence="5" id="KW-0698">rRNA processing</keyword>
<dbReference type="SUPFAM" id="SSF50978">
    <property type="entry name" value="WD40 repeat-like"/>
    <property type="match status" value="1"/>
</dbReference>